<keyword evidence="3" id="KW-1185">Reference proteome</keyword>
<dbReference type="Proteomes" id="UP000499080">
    <property type="component" value="Unassembled WGS sequence"/>
</dbReference>
<dbReference type="InterPro" id="IPR049012">
    <property type="entry name" value="Mutator_transp_dom"/>
</dbReference>
<dbReference type="Pfam" id="PF20700">
    <property type="entry name" value="Mutator"/>
    <property type="match status" value="1"/>
</dbReference>
<dbReference type="EMBL" id="BGPR01024808">
    <property type="protein sequence ID" value="GBN93152.1"/>
    <property type="molecule type" value="Genomic_DNA"/>
</dbReference>
<feature type="domain" description="Mutator-like transposase" evidence="1">
    <location>
        <begin position="10"/>
        <end position="154"/>
    </location>
</feature>
<sequence>MDTVSRRYRKLKVSCDGTWQERGHASFYGIVIVVDILTGLVIDYEILSKYCSEFTAKRDLGEQSADFSMWYKAHKPEFSENYARSSNAMEVKAVEILWKRSIENCGKLYMSVLSDGDSKTCQHLLELYVYGDNMKITKEECLKVVSKRLGTGLRNKVN</sequence>
<reference evidence="2 3" key="1">
    <citation type="journal article" date="2019" name="Sci. Rep.">
        <title>Orb-weaving spider Araneus ventricosus genome elucidates the spidroin gene catalogue.</title>
        <authorList>
            <person name="Kono N."/>
            <person name="Nakamura H."/>
            <person name="Ohtoshi R."/>
            <person name="Moran D.A.P."/>
            <person name="Shinohara A."/>
            <person name="Yoshida Y."/>
            <person name="Fujiwara M."/>
            <person name="Mori M."/>
            <person name="Tomita M."/>
            <person name="Arakawa K."/>
        </authorList>
    </citation>
    <scope>NUCLEOTIDE SEQUENCE [LARGE SCALE GENOMIC DNA]</scope>
</reference>
<protein>
    <recommendedName>
        <fullName evidence="1">Mutator-like transposase domain-containing protein</fullName>
    </recommendedName>
</protein>
<organism evidence="2 3">
    <name type="scientific">Araneus ventricosus</name>
    <name type="common">Orbweaver spider</name>
    <name type="synonym">Epeira ventricosa</name>
    <dbReference type="NCBI Taxonomy" id="182803"/>
    <lineage>
        <taxon>Eukaryota</taxon>
        <taxon>Metazoa</taxon>
        <taxon>Ecdysozoa</taxon>
        <taxon>Arthropoda</taxon>
        <taxon>Chelicerata</taxon>
        <taxon>Arachnida</taxon>
        <taxon>Araneae</taxon>
        <taxon>Araneomorphae</taxon>
        <taxon>Entelegynae</taxon>
        <taxon>Araneoidea</taxon>
        <taxon>Araneidae</taxon>
        <taxon>Araneus</taxon>
    </lineage>
</organism>
<gene>
    <name evidence="2" type="ORF">AVEN_198579_1</name>
</gene>
<name>A0A4Y2SXT8_ARAVE</name>
<evidence type="ECO:0000313" key="3">
    <source>
        <dbReference type="Proteomes" id="UP000499080"/>
    </source>
</evidence>
<evidence type="ECO:0000313" key="2">
    <source>
        <dbReference type="EMBL" id="GBN93152.1"/>
    </source>
</evidence>
<dbReference type="AlphaFoldDB" id="A0A4Y2SXT8"/>
<dbReference type="OrthoDB" id="10069847at2759"/>
<accession>A0A4Y2SXT8</accession>
<comment type="caution">
    <text evidence="2">The sequence shown here is derived from an EMBL/GenBank/DDBJ whole genome shotgun (WGS) entry which is preliminary data.</text>
</comment>
<evidence type="ECO:0000259" key="1">
    <source>
        <dbReference type="Pfam" id="PF20700"/>
    </source>
</evidence>
<proteinExistence type="predicted"/>